<evidence type="ECO:0000313" key="9">
    <source>
        <dbReference type="EMBL" id="MFC3885231.1"/>
    </source>
</evidence>
<feature type="active site" description="Nucleophile" evidence="7">
    <location>
        <position position="231"/>
    </location>
</feature>
<dbReference type="InterPro" id="IPR031340">
    <property type="entry name" value="RsmF_methylt_CI"/>
</dbReference>
<dbReference type="PANTHER" id="PTHR22807">
    <property type="entry name" value="NOP2 YEAST -RELATED NOL1/NOP2/FMU SUN DOMAIN-CONTAINING"/>
    <property type="match status" value="1"/>
</dbReference>
<comment type="caution">
    <text evidence="7">Lacks conserved residue(s) required for the propagation of feature annotation.</text>
</comment>
<accession>A0ABV8B7S0</accession>
<dbReference type="PRINTS" id="PR02008">
    <property type="entry name" value="RCMTFAMILY"/>
</dbReference>
<sequence>MNLPSAFEEKMSQLLGKEYDSFIHTYHHEKASGMRVNTLKLSPEDLQQRINLPVERIPFCPIGFYYPSDLQLGKHPYHLSGLFYIQEPSAMYVAQTLDPKPHERVLDLCAAPGGKSTQLAALMKNKGLLISNEIHPKRVKALSENIERLGISNSIVTNEIPEKLAQAFPGFFDKILVDAPCSGEGMFRKDEEAIEFWSEDHVKHCSAQQKRILDEAYTMLKQGGILVYSTCTFSPEENEQVIEAFLQKYPDMELLPIDKHNGVKDGRPEWTKNQQEQIRRTARLWPHHLKGEGHFVAKLRKTGETVSSKRKSVSSNLTKAQTQLYRLFEQEVLNTSISGILYVTKTHLYSLPERCPSLDGLKVIRPGLHLGEFKKNRFEPNHALAMALRPEEAKHFFTFGQTDEAWKKYIRGETIQSGEDRGWLLLALDGFSLGWGKETKGTIKNFYPKGLRLPNI</sequence>
<dbReference type="PROSITE" id="PS51686">
    <property type="entry name" value="SAM_MT_RSMB_NOP"/>
    <property type="match status" value="1"/>
</dbReference>
<organism evidence="9 10">
    <name type="scientific">Bacillus songklensis</name>
    <dbReference type="NCBI Taxonomy" id="1069116"/>
    <lineage>
        <taxon>Bacteria</taxon>
        <taxon>Bacillati</taxon>
        <taxon>Bacillota</taxon>
        <taxon>Bacilli</taxon>
        <taxon>Bacillales</taxon>
        <taxon>Bacillaceae</taxon>
        <taxon>Bacillus</taxon>
    </lineage>
</organism>
<evidence type="ECO:0000313" key="10">
    <source>
        <dbReference type="Proteomes" id="UP001595752"/>
    </source>
</evidence>
<keyword evidence="5 7" id="KW-0949">S-adenosyl-L-methionine</keyword>
<dbReference type="EC" id="2.1.1.-" evidence="9"/>
<evidence type="ECO:0000259" key="8">
    <source>
        <dbReference type="PROSITE" id="PS51686"/>
    </source>
</evidence>
<feature type="domain" description="SAM-dependent MTase RsmB/NOP-type" evidence="8">
    <location>
        <begin position="22"/>
        <end position="302"/>
    </location>
</feature>
<keyword evidence="6 7" id="KW-0694">RNA-binding</keyword>
<evidence type="ECO:0000256" key="1">
    <source>
        <dbReference type="ARBA" id="ARBA00007494"/>
    </source>
</evidence>
<protein>
    <submittedName>
        <fullName evidence="9">RsmB/NOP family class I SAM-dependent RNA methyltransferase</fullName>
        <ecNumber evidence="9">2.1.1.-</ecNumber>
    </submittedName>
</protein>
<comment type="similarity">
    <text evidence="1 7">Belongs to the class I-like SAM-binding methyltransferase superfamily. RsmB/NOP family.</text>
</comment>
<dbReference type="CDD" id="cd02440">
    <property type="entry name" value="AdoMet_MTases"/>
    <property type="match status" value="1"/>
</dbReference>
<dbReference type="Gene3D" id="3.40.50.150">
    <property type="entry name" value="Vaccinia Virus protein VP39"/>
    <property type="match status" value="1"/>
</dbReference>
<dbReference type="Pfam" id="PF17126">
    <property type="entry name" value="RsmF_methylt_CI"/>
    <property type="match status" value="1"/>
</dbReference>
<evidence type="ECO:0000256" key="2">
    <source>
        <dbReference type="ARBA" id="ARBA00022490"/>
    </source>
</evidence>
<dbReference type="GO" id="GO:0008168">
    <property type="term" value="F:methyltransferase activity"/>
    <property type="evidence" value="ECO:0007669"/>
    <property type="project" value="UniProtKB-KW"/>
</dbReference>
<reference evidence="10" key="1">
    <citation type="journal article" date="2019" name="Int. J. Syst. Evol. Microbiol.">
        <title>The Global Catalogue of Microorganisms (GCM) 10K type strain sequencing project: providing services to taxonomists for standard genome sequencing and annotation.</title>
        <authorList>
            <consortium name="The Broad Institute Genomics Platform"/>
            <consortium name="The Broad Institute Genome Sequencing Center for Infectious Disease"/>
            <person name="Wu L."/>
            <person name="Ma J."/>
        </authorList>
    </citation>
    <scope>NUCLEOTIDE SEQUENCE [LARGE SCALE GENOMIC DNA]</scope>
    <source>
        <strain evidence="10">CCUG 61889</strain>
    </source>
</reference>
<dbReference type="NCBIfam" id="TIGR00446">
    <property type="entry name" value="nop2p"/>
    <property type="match status" value="1"/>
</dbReference>
<keyword evidence="10" id="KW-1185">Reference proteome</keyword>
<comment type="caution">
    <text evidence="9">The sequence shown here is derived from an EMBL/GenBank/DDBJ whole genome shotgun (WGS) entry which is preliminary data.</text>
</comment>
<keyword evidence="4 7" id="KW-0808">Transferase</keyword>
<proteinExistence type="inferred from homology"/>
<dbReference type="PROSITE" id="PS01153">
    <property type="entry name" value="NOL1_NOP2_SUN"/>
    <property type="match status" value="1"/>
</dbReference>
<dbReference type="InterPro" id="IPR029063">
    <property type="entry name" value="SAM-dependent_MTases_sf"/>
</dbReference>
<dbReference type="Pfam" id="PF01189">
    <property type="entry name" value="Methyltr_RsmB-F"/>
    <property type="match status" value="1"/>
</dbReference>
<dbReference type="EMBL" id="JBHRZT010000068">
    <property type="protein sequence ID" value="MFC3885231.1"/>
    <property type="molecule type" value="Genomic_DNA"/>
</dbReference>
<dbReference type="InterPro" id="IPR018314">
    <property type="entry name" value="RsmB/NOL1/NOP2-like_CS"/>
</dbReference>
<evidence type="ECO:0000256" key="3">
    <source>
        <dbReference type="ARBA" id="ARBA00022603"/>
    </source>
</evidence>
<dbReference type="InterPro" id="IPR023267">
    <property type="entry name" value="RCMT"/>
</dbReference>
<feature type="binding site" evidence="7">
    <location>
        <position position="133"/>
    </location>
    <ligand>
        <name>S-adenosyl-L-methionine</name>
        <dbReference type="ChEBI" id="CHEBI:59789"/>
    </ligand>
</feature>
<dbReference type="Proteomes" id="UP001595752">
    <property type="component" value="Unassembled WGS sequence"/>
</dbReference>
<dbReference type="SUPFAM" id="SSF53335">
    <property type="entry name" value="S-adenosyl-L-methionine-dependent methyltransferases"/>
    <property type="match status" value="1"/>
</dbReference>
<evidence type="ECO:0000256" key="4">
    <source>
        <dbReference type="ARBA" id="ARBA00022679"/>
    </source>
</evidence>
<dbReference type="InterPro" id="IPR031341">
    <property type="entry name" value="Methyltr_RsmF_N"/>
</dbReference>
<dbReference type="GO" id="GO:0032259">
    <property type="term" value="P:methylation"/>
    <property type="evidence" value="ECO:0007669"/>
    <property type="project" value="UniProtKB-KW"/>
</dbReference>
<dbReference type="PANTHER" id="PTHR22807:SF30">
    <property type="entry name" value="28S RRNA (CYTOSINE(4447)-C(5))-METHYLTRANSFERASE-RELATED"/>
    <property type="match status" value="1"/>
</dbReference>
<gene>
    <name evidence="9" type="ORF">ACFOU2_17830</name>
</gene>
<evidence type="ECO:0000256" key="5">
    <source>
        <dbReference type="ARBA" id="ARBA00022691"/>
    </source>
</evidence>
<dbReference type="InterPro" id="IPR027391">
    <property type="entry name" value="Nol1_Nop2_Fmu_2"/>
</dbReference>
<dbReference type="CDD" id="cd21147">
    <property type="entry name" value="RsmF_methylt_CTD1"/>
    <property type="match status" value="1"/>
</dbReference>
<dbReference type="InterPro" id="IPR011023">
    <property type="entry name" value="Nop2p"/>
</dbReference>
<keyword evidence="3 7" id="KW-0489">Methyltransferase</keyword>
<dbReference type="RefSeq" id="WP_377917425.1">
    <property type="nucleotide sequence ID" value="NZ_JBHRZT010000068.1"/>
</dbReference>
<dbReference type="InterPro" id="IPR001678">
    <property type="entry name" value="MeTrfase_RsmB-F_NOP2_dom"/>
</dbReference>
<keyword evidence="2" id="KW-0963">Cytoplasm</keyword>
<feature type="binding site" evidence="7">
    <location>
        <begin position="109"/>
        <end position="115"/>
    </location>
    <ligand>
        <name>S-adenosyl-L-methionine</name>
        <dbReference type="ChEBI" id="CHEBI:59789"/>
    </ligand>
</feature>
<evidence type="ECO:0000256" key="6">
    <source>
        <dbReference type="ARBA" id="ARBA00022884"/>
    </source>
</evidence>
<dbReference type="InterPro" id="IPR049560">
    <property type="entry name" value="MeTrfase_RsmB-F_NOP2_cat"/>
</dbReference>
<dbReference type="Gene3D" id="3.30.70.1170">
    <property type="entry name" value="Sun protein, domain 3"/>
    <property type="match status" value="1"/>
</dbReference>
<dbReference type="Pfam" id="PF13636">
    <property type="entry name" value="Methyltranf_PUA"/>
    <property type="match status" value="1"/>
</dbReference>
<name>A0ABV8B7S0_9BACI</name>
<dbReference type="Gene3D" id="2.30.130.60">
    <property type="match status" value="1"/>
</dbReference>
<dbReference type="Pfam" id="PF17125">
    <property type="entry name" value="Methyltr_RsmF_N"/>
    <property type="match status" value="1"/>
</dbReference>
<feature type="binding site" evidence="7">
    <location>
        <position position="178"/>
    </location>
    <ligand>
        <name>S-adenosyl-L-methionine</name>
        <dbReference type="ChEBI" id="CHEBI:59789"/>
    </ligand>
</feature>
<evidence type="ECO:0000256" key="7">
    <source>
        <dbReference type="PROSITE-ProRule" id="PRU01023"/>
    </source>
</evidence>